<feature type="domain" description="Ig-like" evidence="9">
    <location>
        <begin position="5"/>
        <end position="102"/>
    </location>
</feature>
<dbReference type="InterPro" id="IPR007110">
    <property type="entry name" value="Ig-like_dom"/>
</dbReference>
<dbReference type="PANTHER" id="PTHR19433:SF133">
    <property type="entry name" value="IMMUNE-TYPE RECEPTOR 5 PRECURSOR-RELATED"/>
    <property type="match status" value="1"/>
</dbReference>
<accession>A0A3Q4H8F3</accession>
<keyword evidence="7" id="KW-0325">Glycoprotein</keyword>
<evidence type="ECO:0000256" key="7">
    <source>
        <dbReference type="ARBA" id="ARBA00023180"/>
    </source>
</evidence>
<evidence type="ECO:0000313" key="10">
    <source>
        <dbReference type="Ensembl" id="ENSNBRP00000018091.1"/>
    </source>
</evidence>
<protein>
    <recommendedName>
        <fullName evidence="9">Ig-like domain-containing protein</fullName>
    </recommendedName>
</protein>
<dbReference type="STRING" id="32507.ENSNBRP00000018091"/>
<dbReference type="Proteomes" id="UP000261580">
    <property type="component" value="Unassembled WGS sequence"/>
</dbReference>
<dbReference type="PANTHER" id="PTHR19433">
    <property type="entry name" value="T-CELL RECEPTOR ALPHA CHAIN V REGION-RELATED"/>
    <property type="match status" value="1"/>
</dbReference>
<keyword evidence="4" id="KW-0391">Immunity</keyword>
<keyword evidence="5 8" id="KW-0472">Membrane</keyword>
<dbReference type="OMA" id="HITIACY"/>
<proteinExistence type="predicted"/>
<keyword evidence="8" id="KW-1133">Transmembrane helix</keyword>
<dbReference type="Pfam" id="PF07686">
    <property type="entry name" value="V-set"/>
    <property type="match status" value="1"/>
</dbReference>
<dbReference type="CDD" id="cd00099">
    <property type="entry name" value="IgV"/>
    <property type="match status" value="1"/>
</dbReference>
<dbReference type="Bgee" id="ENSNBRG00000013952">
    <property type="expression patterns" value="Expressed in mesonephros and 1 other cell type or tissue"/>
</dbReference>
<sequence length="169" mass="18812">KTNFPVFYVFCLNSLQTLLDSVHAGDSVSLNCSVLSDSDNKMCPGDVRVLWFRGQNSHPNIIYVDGKNQTECKKQSDTQKSCVYRFSKTVSSSDAGTYYCAVVTCGTILFGDGTKLQIGNTKVQMLMTYFFSTICLLISVIVNIVFTCFGRPRLTCNKFKGKCHSLSEM</sequence>
<keyword evidence="11" id="KW-1185">Reference proteome</keyword>
<organism evidence="10 11">
    <name type="scientific">Neolamprologus brichardi</name>
    <name type="common">Fairy cichlid</name>
    <name type="synonym">Lamprologus brichardi</name>
    <dbReference type="NCBI Taxonomy" id="32507"/>
    <lineage>
        <taxon>Eukaryota</taxon>
        <taxon>Metazoa</taxon>
        <taxon>Chordata</taxon>
        <taxon>Craniata</taxon>
        <taxon>Vertebrata</taxon>
        <taxon>Euteleostomi</taxon>
        <taxon>Actinopterygii</taxon>
        <taxon>Neopterygii</taxon>
        <taxon>Teleostei</taxon>
        <taxon>Neoteleostei</taxon>
        <taxon>Acanthomorphata</taxon>
        <taxon>Ovalentaria</taxon>
        <taxon>Cichlomorphae</taxon>
        <taxon>Cichliformes</taxon>
        <taxon>Cichlidae</taxon>
        <taxon>African cichlids</taxon>
        <taxon>Pseudocrenilabrinae</taxon>
        <taxon>Lamprologini</taxon>
        <taxon>Neolamprologus</taxon>
    </lineage>
</organism>
<evidence type="ECO:0000256" key="4">
    <source>
        <dbReference type="ARBA" id="ARBA00022859"/>
    </source>
</evidence>
<dbReference type="AlphaFoldDB" id="A0A3Q4H8F3"/>
<dbReference type="InterPro" id="IPR013783">
    <property type="entry name" value="Ig-like_fold"/>
</dbReference>
<reference evidence="10" key="2">
    <citation type="submission" date="2025-09" db="UniProtKB">
        <authorList>
            <consortium name="Ensembl"/>
        </authorList>
    </citation>
    <scope>IDENTIFICATION</scope>
</reference>
<dbReference type="PROSITE" id="PS50835">
    <property type="entry name" value="IG_LIKE"/>
    <property type="match status" value="1"/>
</dbReference>
<keyword evidence="6" id="KW-1015">Disulfide bond</keyword>
<dbReference type="InterPro" id="IPR013106">
    <property type="entry name" value="Ig_V-set"/>
</dbReference>
<dbReference type="GO" id="GO:0009617">
    <property type="term" value="P:response to bacterium"/>
    <property type="evidence" value="ECO:0007669"/>
    <property type="project" value="TreeGrafter"/>
</dbReference>
<name>A0A3Q4H8F3_NEOBR</name>
<dbReference type="InterPro" id="IPR003599">
    <property type="entry name" value="Ig_sub"/>
</dbReference>
<dbReference type="SUPFAM" id="SSF48726">
    <property type="entry name" value="Immunoglobulin"/>
    <property type="match status" value="1"/>
</dbReference>
<evidence type="ECO:0000256" key="3">
    <source>
        <dbReference type="ARBA" id="ARBA00022729"/>
    </source>
</evidence>
<dbReference type="Gene3D" id="2.60.40.10">
    <property type="entry name" value="Immunoglobulins"/>
    <property type="match status" value="1"/>
</dbReference>
<dbReference type="Ensembl" id="ENSNBRT00000018581.1">
    <property type="protein sequence ID" value="ENSNBRP00000018091.1"/>
    <property type="gene ID" value="ENSNBRG00000013952.1"/>
</dbReference>
<evidence type="ECO:0000256" key="1">
    <source>
        <dbReference type="ARBA" id="ARBA00004236"/>
    </source>
</evidence>
<reference evidence="10" key="1">
    <citation type="submission" date="2025-08" db="UniProtKB">
        <authorList>
            <consortium name="Ensembl"/>
        </authorList>
    </citation>
    <scope>IDENTIFICATION</scope>
</reference>
<comment type="subcellular location">
    <subcellularLocation>
        <location evidence="1">Cell membrane</location>
    </subcellularLocation>
</comment>
<dbReference type="GO" id="GO:0002376">
    <property type="term" value="P:immune system process"/>
    <property type="evidence" value="ECO:0007669"/>
    <property type="project" value="UniProtKB-KW"/>
</dbReference>
<evidence type="ECO:0000256" key="2">
    <source>
        <dbReference type="ARBA" id="ARBA00022475"/>
    </source>
</evidence>
<evidence type="ECO:0000256" key="8">
    <source>
        <dbReference type="SAM" id="Phobius"/>
    </source>
</evidence>
<keyword evidence="8" id="KW-0812">Transmembrane</keyword>
<evidence type="ECO:0000259" key="9">
    <source>
        <dbReference type="PROSITE" id="PS50835"/>
    </source>
</evidence>
<dbReference type="GO" id="GO:0005886">
    <property type="term" value="C:plasma membrane"/>
    <property type="evidence" value="ECO:0007669"/>
    <property type="project" value="UniProtKB-SubCell"/>
</dbReference>
<keyword evidence="3" id="KW-0732">Signal</keyword>
<dbReference type="InterPro" id="IPR036179">
    <property type="entry name" value="Ig-like_dom_sf"/>
</dbReference>
<keyword evidence="2" id="KW-1003">Cell membrane</keyword>
<feature type="transmembrane region" description="Helical" evidence="8">
    <location>
        <begin position="126"/>
        <end position="150"/>
    </location>
</feature>
<dbReference type="InterPro" id="IPR052051">
    <property type="entry name" value="TCR_complex_component"/>
</dbReference>
<dbReference type="GeneTree" id="ENSGT01030000234530"/>
<evidence type="ECO:0000313" key="11">
    <source>
        <dbReference type="Proteomes" id="UP000261580"/>
    </source>
</evidence>
<evidence type="ECO:0000256" key="5">
    <source>
        <dbReference type="ARBA" id="ARBA00023136"/>
    </source>
</evidence>
<evidence type="ECO:0000256" key="6">
    <source>
        <dbReference type="ARBA" id="ARBA00023157"/>
    </source>
</evidence>
<dbReference type="SMART" id="SM00409">
    <property type="entry name" value="IG"/>
    <property type="match status" value="1"/>
</dbReference>